<evidence type="ECO:0000313" key="3">
    <source>
        <dbReference type="Proteomes" id="UP001195422"/>
    </source>
</evidence>
<feature type="compositionally biased region" description="Polar residues" evidence="1">
    <location>
        <begin position="1"/>
        <end position="14"/>
    </location>
</feature>
<organism evidence="2 3">
    <name type="scientific">Glutamicibacter protophormiae</name>
    <name type="common">Brevibacterium protophormiae</name>
    <dbReference type="NCBI Taxonomy" id="37930"/>
    <lineage>
        <taxon>Bacteria</taxon>
        <taxon>Bacillati</taxon>
        <taxon>Actinomycetota</taxon>
        <taxon>Actinomycetes</taxon>
        <taxon>Micrococcales</taxon>
        <taxon>Micrococcaceae</taxon>
        <taxon>Glutamicibacter</taxon>
    </lineage>
</organism>
<gene>
    <name evidence="2" type="ORF">JOF39_001208</name>
</gene>
<comment type="caution">
    <text evidence="2">The sequence shown here is derived from an EMBL/GenBank/DDBJ whole genome shotgun (WGS) entry which is preliminary data.</text>
</comment>
<accession>A0ABS4XPB3</accession>
<proteinExistence type="predicted"/>
<reference evidence="2 3" key="1">
    <citation type="submission" date="2021-03" db="EMBL/GenBank/DDBJ databases">
        <title>Sequencing the genomes of 1000 actinobacteria strains.</title>
        <authorList>
            <person name="Klenk H.-P."/>
        </authorList>
    </citation>
    <scope>NUCLEOTIDE SEQUENCE [LARGE SCALE GENOMIC DNA]</scope>
    <source>
        <strain evidence="2 3">DSM 20168</strain>
    </source>
</reference>
<dbReference type="RefSeq" id="WP_308425069.1">
    <property type="nucleotide sequence ID" value="NZ_BMPH01000016.1"/>
</dbReference>
<name>A0ABS4XPB3_GLUPR</name>
<protein>
    <submittedName>
        <fullName evidence="2">Uncharacterized protein YqgV (UPF0045/DUF77 family)</fullName>
    </submittedName>
</protein>
<keyword evidence="3" id="KW-1185">Reference proteome</keyword>
<evidence type="ECO:0000313" key="2">
    <source>
        <dbReference type="EMBL" id="MBP2398127.1"/>
    </source>
</evidence>
<dbReference type="EMBL" id="JAGIOJ010000001">
    <property type="protein sequence ID" value="MBP2398127.1"/>
    <property type="molecule type" value="Genomic_DNA"/>
</dbReference>
<sequence>MAFSVAPSTENPNGSVRGAGAEAVKIIRELGRPHRTSSMFTNTRRLGQGKNLTLAAGL</sequence>
<dbReference type="Proteomes" id="UP001195422">
    <property type="component" value="Unassembled WGS sequence"/>
</dbReference>
<feature type="region of interest" description="Disordered" evidence="1">
    <location>
        <begin position="1"/>
        <end position="20"/>
    </location>
</feature>
<evidence type="ECO:0000256" key="1">
    <source>
        <dbReference type="SAM" id="MobiDB-lite"/>
    </source>
</evidence>